<gene>
    <name evidence="1" type="ORF">KZJ38_04045</name>
</gene>
<protein>
    <submittedName>
        <fullName evidence="1">Uncharacterized protein</fullName>
    </submittedName>
</protein>
<name>A0ABX8UL15_9BURK</name>
<dbReference type="EMBL" id="CP080095">
    <property type="protein sequence ID" value="QYD69544.1"/>
    <property type="molecule type" value="Genomic_DNA"/>
</dbReference>
<sequence>MLSFFGVPSGPSFRTFYEDTGLSFFAAAGTARRDGRFGTTTQLMTNQMRADERLHHACCDHWLVPFFEMAEAST</sequence>
<evidence type="ECO:0000313" key="1">
    <source>
        <dbReference type="EMBL" id="QYD69544.1"/>
    </source>
</evidence>
<evidence type="ECO:0000313" key="2">
    <source>
        <dbReference type="Proteomes" id="UP000826462"/>
    </source>
</evidence>
<keyword evidence="2" id="KW-1185">Reference proteome</keyword>
<proteinExistence type="predicted"/>
<reference evidence="1 2" key="1">
    <citation type="submission" date="2021-07" db="EMBL/GenBank/DDBJ databases">
        <title>Paraburkholderia edwinii protects Aspergillus sp. from phenazines by acting as a toxin sponge.</title>
        <authorList>
            <person name="Dahlstrom K.M."/>
            <person name="Newman D.K."/>
        </authorList>
    </citation>
    <scope>NUCLEOTIDE SEQUENCE [LARGE SCALE GENOMIC DNA]</scope>
    <source>
        <strain evidence="1 2">Pe01</strain>
    </source>
</reference>
<accession>A0ABX8UL15</accession>
<organism evidence="1 2">
    <name type="scientific">Paraburkholderia edwinii</name>
    <dbReference type="NCBI Taxonomy" id="2861782"/>
    <lineage>
        <taxon>Bacteria</taxon>
        <taxon>Pseudomonadati</taxon>
        <taxon>Pseudomonadota</taxon>
        <taxon>Betaproteobacteria</taxon>
        <taxon>Burkholderiales</taxon>
        <taxon>Burkholderiaceae</taxon>
        <taxon>Paraburkholderia</taxon>
    </lineage>
</organism>
<dbReference type="Proteomes" id="UP000826462">
    <property type="component" value="Chromosome 1"/>
</dbReference>
<dbReference type="RefSeq" id="WP_219798884.1">
    <property type="nucleotide sequence ID" value="NZ_CP080095.1"/>
</dbReference>